<dbReference type="Pfam" id="PF12867">
    <property type="entry name" value="DinB_2"/>
    <property type="match status" value="1"/>
</dbReference>
<dbReference type="Proteomes" id="UP001500936">
    <property type="component" value="Unassembled WGS sequence"/>
</dbReference>
<comment type="caution">
    <text evidence="2">The sequence shown here is derived from an EMBL/GenBank/DDBJ whole genome shotgun (WGS) entry which is preliminary data.</text>
</comment>
<proteinExistence type="predicted"/>
<dbReference type="InterPro" id="IPR034660">
    <property type="entry name" value="DinB/YfiT-like"/>
</dbReference>
<organism evidence="2 3">
    <name type="scientific">Nibrella viscosa</name>
    <dbReference type="NCBI Taxonomy" id="1084524"/>
    <lineage>
        <taxon>Bacteria</taxon>
        <taxon>Pseudomonadati</taxon>
        <taxon>Bacteroidota</taxon>
        <taxon>Cytophagia</taxon>
        <taxon>Cytophagales</taxon>
        <taxon>Spirosomataceae</taxon>
        <taxon>Nibrella</taxon>
    </lineage>
</organism>
<gene>
    <name evidence="2" type="ORF">GCM10023187_14770</name>
</gene>
<evidence type="ECO:0000259" key="1">
    <source>
        <dbReference type="Pfam" id="PF12867"/>
    </source>
</evidence>
<name>A0ABP8K677_9BACT</name>
<reference evidence="3" key="1">
    <citation type="journal article" date="2019" name="Int. J. Syst. Evol. Microbiol.">
        <title>The Global Catalogue of Microorganisms (GCM) 10K type strain sequencing project: providing services to taxonomists for standard genome sequencing and annotation.</title>
        <authorList>
            <consortium name="The Broad Institute Genomics Platform"/>
            <consortium name="The Broad Institute Genome Sequencing Center for Infectious Disease"/>
            <person name="Wu L."/>
            <person name="Ma J."/>
        </authorList>
    </citation>
    <scope>NUCLEOTIDE SEQUENCE [LARGE SCALE GENOMIC DNA]</scope>
    <source>
        <strain evidence="3">JCM 17925</strain>
    </source>
</reference>
<dbReference type="Gene3D" id="1.20.120.450">
    <property type="entry name" value="dinb family like domain"/>
    <property type="match status" value="1"/>
</dbReference>
<dbReference type="RefSeq" id="WP_345265501.1">
    <property type="nucleotide sequence ID" value="NZ_BAABHB010000002.1"/>
</dbReference>
<dbReference type="EMBL" id="BAABHB010000002">
    <property type="protein sequence ID" value="GAA4401015.1"/>
    <property type="molecule type" value="Genomic_DNA"/>
</dbReference>
<protein>
    <recommendedName>
        <fullName evidence="1">DinB-like domain-containing protein</fullName>
    </recommendedName>
</protein>
<sequence>MQTKQDIQAAIHKAVTDVQATIEPISDSQFFEPLDNGKWSVAETLQHLYLVIRGLNRLLPGPREVFEQWGKAEQPSRSFDVVKHTYQAGSLKPRVAPEQVTPRAADLDTDRQTLTERFVSAHQALATNLDGWSEEELDTYQVPHLVLGKMTVREILYFTILHLYHHLEPTQARLTKPAS</sequence>
<dbReference type="InterPro" id="IPR024775">
    <property type="entry name" value="DinB-like"/>
</dbReference>
<evidence type="ECO:0000313" key="3">
    <source>
        <dbReference type="Proteomes" id="UP001500936"/>
    </source>
</evidence>
<dbReference type="SUPFAM" id="SSF109854">
    <property type="entry name" value="DinB/YfiT-like putative metalloenzymes"/>
    <property type="match status" value="1"/>
</dbReference>
<feature type="domain" description="DinB-like" evidence="1">
    <location>
        <begin position="13"/>
        <end position="168"/>
    </location>
</feature>
<evidence type="ECO:0000313" key="2">
    <source>
        <dbReference type="EMBL" id="GAA4401015.1"/>
    </source>
</evidence>
<accession>A0ABP8K677</accession>
<keyword evidence="3" id="KW-1185">Reference proteome</keyword>